<protein>
    <submittedName>
        <fullName evidence="3">Universal stress protein family protein</fullName>
    </submittedName>
</protein>
<keyword evidence="4" id="KW-1185">Reference proteome</keyword>
<dbReference type="OrthoDB" id="9804721at2"/>
<dbReference type="eggNOG" id="COG0589">
    <property type="taxonomic scope" value="Bacteria"/>
</dbReference>
<dbReference type="RefSeq" id="WP_023431072.1">
    <property type="nucleotide sequence ID" value="NZ_AWXZ01000015.1"/>
</dbReference>
<sequence length="278" mass="29610">MIRDIVVQLNGGDADKTRLAQADGLAGLFEAHVTGAFLNVVPDYATLIDGGVAAPGIRRESETIAHEFGDAAEARLKSELSHLKAPAMLRRYDVPRRELARVAAEAARAADVFVLSRPYDSGDDSAADTAEAALFEGGRSVCVVPPGASTIGAIDTVLVGWSNTRECGRAVAEAMPILRQAKTVVLASVARHGERDAELKAAADDMVRHLGHHGVPVEFRFLERKDDVADTLVREAQAIGAQLIVTGAYGHSRLREAVVGGVTRDLLRKCPLPLLMAH</sequence>
<dbReference type="Pfam" id="PF00582">
    <property type="entry name" value="Usp"/>
    <property type="match status" value="1"/>
</dbReference>
<dbReference type="CDD" id="cd00293">
    <property type="entry name" value="USP-like"/>
    <property type="match status" value="1"/>
</dbReference>
<dbReference type="InterPro" id="IPR006016">
    <property type="entry name" value="UspA"/>
</dbReference>
<dbReference type="AlphaFoldDB" id="V4RK61"/>
<dbReference type="EMBL" id="AWXZ01000015">
    <property type="protein sequence ID" value="ESR26426.1"/>
    <property type="molecule type" value="Genomic_DNA"/>
</dbReference>
<name>V4RK61_9HYPH</name>
<dbReference type="PANTHER" id="PTHR46268:SF15">
    <property type="entry name" value="UNIVERSAL STRESS PROTEIN HP_0031"/>
    <property type="match status" value="1"/>
</dbReference>
<evidence type="ECO:0000313" key="4">
    <source>
        <dbReference type="Proteomes" id="UP000017819"/>
    </source>
</evidence>
<proteinExistence type="inferred from homology"/>
<comment type="similarity">
    <text evidence="1">Belongs to the universal stress protein A family.</text>
</comment>
<dbReference type="PANTHER" id="PTHR46268">
    <property type="entry name" value="STRESS RESPONSE PROTEIN NHAX"/>
    <property type="match status" value="1"/>
</dbReference>
<reference evidence="3 4" key="1">
    <citation type="journal article" date="2014" name="Genome Announc.">
        <title>Draft Genome Sequence of Lutibaculum baratangense Strain AMV1T, Isolated from a Mud Volcano in Andamans, India.</title>
        <authorList>
            <person name="Singh A."/>
            <person name="Sreenivas A."/>
            <person name="Sathyanarayana Reddy G."/>
            <person name="Pinnaka A.K."/>
            <person name="Shivaji S."/>
        </authorList>
    </citation>
    <scope>NUCLEOTIDE SEQUENCE [LARGE SCALE GENOMIC DNA]</scope>
    <source>
        <strain evidence="3 4">AMV1</strain>
    </source>
</reference>
<comment type="caution">
    <text evidence="3">The sequence shown here is derived from an EMBL/GenBank/DDBJ whole genome shotgun (WGS) entry which is preliminary data.</text>
</comment>
<dbReference type="Gene3D" id="3.40.50.12370">
    <property type="match status" value="1"/>
</dbReference>
<evidence type="ECO:0000256" key="1">
    <source>
        <dbReference type="ARBA" id="ARBA00008791"/>
    </source>
</evidence>
<evidence type="ECO:0000259" key="2">
    <source>
        <dbReference type="Pfam" id="PF00582"/>
    </source>
</evidence>
<gene>
    <name evidence="3" type="ORF">N177_0926</name>
</gene>
<dbReference type="SUPFAM" id="SSF52402">
    <property type="entry name" value="Adenine nucleotide alpha hydrolases-like"/>
    <property type="match status" value="2"/>
</dbReference>
<accession>V4RK61</accession>
<dbReference type="STRING" id="631454.N177_0926"/>
<feature type="domain" description="UspA" evidence="2">
    <location>
        <begin position="155"/>
        <end position="277"/>
    </location>
</feature>
<evidence type="ECO:0000313" key="3">
    <source>
        <dbReference type="EMBL" id="ESR26426.1"/>
    </source>
</evidence>
<organism evidence="3 4">
    <name type="scientific">Lutibaculum baratangense AMV1</name>
    <dbReference type="NCBI Taxonomy" id="631454"/>
    <lineage>
        <taxon>Bacteria</taxon>
        <taxon>Pseudomonadati</taxon>
        <taxon>Pseudomonadota</taxon>
        <taxon>Alphaproteobacteria</taxon>
        <taxon>Hyphomicrobiales</taxon>
        <taxon>Tepidamorphaceae</taxon>
        <taxon>Lutibaculum</taxon>
    </lineage>
</organism>
<dbReference type="Proteomes" id="UP000017819">
    <property type="component" value="Unassembled WGS sequence"/>
</dbReference>